<proteinExistence type="predicted"/>
<sequence length="85" mass="9857">MFSYMFLQVIIKKFQMSCPPSTPDTVNETMHMLNSTHHIDNVTSDDDTCKPKYFVYNSQNVANVSFMAMFSIYLLAALFGYLTFY</sequence>
<keyword evidence="1" id="KW-1133">Transmembrane helix</keyword>
<keyword evidence="1" id="KW-0812">Transmembrane</keyword>
<comment type="caution">
    <text evidence="2">The sequence shown here is derived from an EMBL/GenBank/DDBJ whole genome shotgun (WGS) entry which is preliminary data.</text>
</comment>
<gene>
    <name evidence="2" type="ORF">GOODEAATRI_024337</name>
</gene>
<keyword evidence="1" id="KW-0472">Membrane</keyword>
<feature type="non-terminal residue" evidence="2">
    <location>
        <position position="85"/>
    </location>
</feature>
<reference evidence="2 3" key="1">
    <citation type="submission" date="2021-06" db="EMBL/GenBank/DDBJ databases">
        <authorList>
            <person name="Palmer J.M."/>
        </authorList>
    </citation>
    <scope>NUCLEOTIDE SEQUENCE [LARGE SCALE GENOMIC DNA]</scope>
    <source>
        <strain evidence="2 3">GA_2019</strain>
        <tissue evidence="2">Muscle</tissue>
    </source>
</reference>
<name>A0ABV0Q0P8_9TELE</name>
<evidence type="ECO:0000313" key="2">
    <source>
        <dbReference type="EMBL" id="MEQ2189341.1"/>
    </source>
</evidence>
<accession>A0ABV0Q0P8</accession>
<protein>
    <submittedName>
        <fullName evidence="2">Uncharacterized protein</fullName>
    </submittedName>
</protein>
<evidence type="ECO:0000313" key="3">
    <source>
        <dbReference type="Proteomes" id="UP001476798"/>
    </source>
</evidence>
<keyword evidence="3" id="KW-1185">Reference proteome</keyword>
<dbReference type="EMBL" id="JAHRIO010092669">
    <property type="protein sequence ID" value="MEQ2189341.1"/>
    <property type="molecule type" value="Genomic_DNA"/>
</dbReference>
<feature type="transmembrane region" description="Helical" evidence="1">
    <location>
        <begin position="64"/>
        <end position="84"/>
    </location>
</feature>
<dbReference type="Proteomes" id="UP001476798">
    <property type="component" value="Unassembled WGS sequence"/>
</dbReference>
<evidence type="ECO:0000256" key="1">
    <source>
        <dbReference type="SAM" id="Phobius"/>
    </source>
</evidence>
<organism evidence="2 3">
    <name type="scientific">Goodea atripinnis</name>
    <dbReference type="NCBI Taxonomy" id="208336"/>
    <lineage>
        <taxon>Eukaryota</taxon>
        <taxon>Metazoa</taxon>
        <taxon>Chordata</taxon>
        <taxon>Craniata</taxon>
        <taxon>Vertebrata</taxon>
        <taxon>Euteleostomi</taxon>
        <taxon>Actinopterygii</taxon>
        <taxon>Neopterygii</taxon>
        <taxon>Teleostei</taxon>
        <taxon>Neoteleostei</taxon>
        <taxon>Acanthomorphata</taxon>
        <taxon>Ovalentaria</taxon>
        <taxon>Atherinomorphae</taxon>
        <taxon>Cyprinodontiformes</taxon>
        <taxon>Goodeidae</taxon>
        <taxon>Goodea</taxon>
    </lineage>
</organism>